<dbReference type="Gene3D" id="2.160.20.10">
    <property type="entry name" value="Single-stranded right-handed beta-helix, Pectin lyase-like"/>
    <property type="match status" value="1"/>
</dbReference>
<feature type="chain" id="PRO_5013727498" description="Right handed beta helix domain-containing protein" evidence="1">
    <location>
        <begin position="25"/>
        <end position="328"/>
    </location>
</feature>
<dbReference type="InterPro" id="IPR039448">
    <property type="entry name" value="Beta_helix"/>
</dbReference>
<name>A0A2G4YTP5_9PROT</name>
<gene>
    <name evidence="3" type="ORF">CRD36_03105</name>
</gene>
<protein>
    <recommendedName>
        <fullName evidence="2">Right handed beta helix domain-containing protein</fullName>
    </recommendedName>
</protein>
<dbReference type="InParanoid" id="A0A2G4YTP5"/>
<feature type="domain" description="Right handed beta helix" evidence="2">
    <location>
        <begin position="63"/>
        <end position="242"/>
    </location>
</feature>
<feature type="signal peptide" evidence="1">
    <location>
        <begin position="1"/>
        <end position="24"/>
    </location>
</feature>
<keyword evidence="1" id="KW-0732">Signal</keyword>
<evidence type="ECO:0000259" key="2">
    <source>
        <dbReference type="Pfam" id="PF13229"/>
    </source>
</evidence>
<proteinExistence type="predicted"/>
<dbReference type="InterPro" id="IPR011050">
    <property type="entry name" value="Pectin_lyase_fold/virulence"/>
</dbReference>
<dbReference type="AlphaFoldDB" id="A0A2G4YTP5"/>
<reference evidence="3 4" key="1">
    <citation type="submission" date="2017-10" db="EMBL/GenBank/DDBJ databases">
        <title>Frigbacter circumglobatus gen. nov. sp. nov., isolated from sediment cultured in situ.</title>
        <authorList>
            <person name="Zhao Z."/>
        </authorList>
    </citation>
    <scope>NUCLEOTIDE SEQUENCE [LARGE SCALE GENOMIC DNA]</scope>
    <source>
        <strain evidence="3 4">ZYL</strain>
    </source>
</reference>
<sequence>MRAGLILVLFFISTLTITFTTAQATTWMVGPDYATKTFRDAIRLARDGDTIGLMAGLYENDFATITQNNLTIEGIGGYAHMKATGPIPNRKAIWVIRGQNVVLRNIEFSGAHVPDRNGAGVRFERGSLIVENSFFHDNEMGLMTSRNPTATLRIVKSEFSANSQDYTATGKLSHNIYVGAIYSFTLEDSISRGARYGHAVKSRARTNIIRNNRIFDEGQNGEAAASYLVDLSNAGVAHIENNYFRRTAGAQNNVVISYGAEHQPYDDNQLIIKNNYAESINRTMYLLRNHSKVTPDFNNNELVDIKGLEAGAVKRQSFWRRVKNWIFN</sequence>
<dbReference type="EMBL" id="PDEM01000009">
    <property type="protein sequence ID" value="PHZ85691.1"/>
    <property type="molecule type" value="Genomic_DNA"/>
</dbReference>
<evidence type="ECO:0000256" key="1">
    <source>
        <dbReference type="SAM" id="SignalP"/>
    </source>
</evidence>
<comment type="caution">
    <text evidence="3">The sequence shown here is derived from an EMBL/GenBank/DDBJ whole genome shotgun (WGS) entry which is preliminary data.</text>
</comment>
<keyword evidence="4" id="KW-1185">Reference proteome</keyword>
<evidence type="ECO:0000313" key="3">
    <source>
        <dbReference type="EMBL" id="PHZ85691.1"/>
    </source>
</evidence>
<dbReference type="Pfam" id="PF13229">
    <property type="entry name" value="Beta_helix"/>
    <property type="match status" value="1"/>
</dbReference>
<dbReference type="Proteomes" id="UP000229730">
    <property type="component" value="Unassembled WGS sequence"/>
</dbReference>
<organism evidence="3 4">
    <name type="scientific">Paremcibacter congregatus</name>
    <dbReference type="NCBI Taxonomy" id="2043170"/>
    <lineage>
        <taxon>Bacteria</taxon>
        <taxon>Pseudomonadati</taxon>
        <taxon>Pseudomonadota</taxon>
        <taxon>Alphaproteobacteria</taxon>
        <taxon>Emcibacterales</taxon>
        <taxon>Emcibacteraceae</taxon>
        <taxon>Paremcibacter</taxon>
    </lineage>
</organism>
<dbReference type="InterPro" id="IPR012334">
    <property type="entry name" value="Pectin_lyas_fold"/>
</dbReference>
<accession>A0A2G4YTP5</accession>
<evidence type="ECO:0000313" key="4">
    <source>
        <dbReference type="Proteomes" id="UP000229730"/>
    </source>
</evidence>
<dbReference type="SUPFAM" id="SSF51126">
    <property type="entry name" value="Pectin lyase-like"/>
    <property type="match status" value="1"/>
</dbReference>